<proteinExistence type="predicted"/>
<protein>
    <submittedName>
        <fullName evidence="1">Uncharacterized protein</fullName>
    </submittedName>
</protein>
<keyword evidence="2" id="KW-1185">Reference proteome</keyword>
<dbReference type="AlphaFoldDB" id="A0AAW1PIJ3"/>
<reference evidence="1 2" key="1">
    <citation type="journal article" date="2024" name="Nat. Commun.">
        <title>Phylogenomics reveals the evolutionary origins of lichenization in chlorophyte algae.</title>
        <authorList>
            <person name="Puginier C."/>
            <person name="Libourel C."/>
            <person name="Otte J."/>
            <person name="Skaloud P."/>
            <person name="Haon M."/>
            <person name="Grisel S."/>
            <person name="Petersen M."/>
            <person name="Berrin J.G."/>
            <person name="Delaux P.M."/>
            <person name="Dal Grande F."/>
            <person name="Keller J."/>
        </authorList>
    </citation>
    <scope>NUCLEOTIDE SEQUENCE [LARGE SCALE GENOMIC DNA]</scope>
    <source>
        <strain evidence="1 2">SAG 2036</strain>
    </source>
</reference>
<accession>A0AAW1PIJ3</accession>
<sequence length="77" mass="8262">MQDLSAASERLEEQVMCVGSYLDLVKMKLKQAGRSTEPHTNADPRASVAGRVAAAEGLSRVAVHLKDVLANIEDSIL</sequence>
<organism evidence="1 2">
    <name type="scientific">Symbiochloris irregularis</name>
    <dbReference type="NCBI Taxonomy" id="706552"/>
    <lineage>
        <taxon>Eukaryota</taxon>
        <taxon>Viridiplantae</taxon>
        <taxon>Chlorophyta</taxon>
        <taxon>core chlorophytes</taxon>
        <taxon>Trebouxiophyceae</taxon>
        <taxon>Trebouxiales</taxon>
        <taxon>Trebouxiaceae</taxon>
        <taxon>Symbiochloris</taxon>
    </lineage>
</organism>
<name>A0AAW1PIJ3_9CHLO</name>
<comment type="caution">
    <text evidence="1">The sequence shown here is derived from an EMBL/GenBank/DDBJ whole genome shotgun (WGS) entry which is preliminary data.</text>
</comment>
<dbReference type="Proteomes" id="UP001465755">
    <property type="component" value="Unassembled WGS sequence"/>
</dbReference>
<dbReference type="EMBL" id="JALJOQ010000024">
    <property type="protein sequence ID" value="KAK9808321.1"/>
    <property type="molecule type" value="Genomic_DNA"/>
</dbReference>
<gene>
    <name evidence="1" type="ORF">WJX73_000848</name>
</gene>
<evidence type="ECO:0000313" key="1">
    <source>
        <dbReference type="EMBL" id="KAK9808321.1"/>
    </source>
</evidence>
<evidence type="ECO:0000313" key="2">
    <source>
        <dbReference type="Proteomes" id="UP001465755"/>
    </source>
</evidence>